<dbReference type="SMART" id="SM00226">
    <property type="entry name" value="LMWPc"/>
    <property type="match status" value="1"/>
</dbReference>
<evidence type="ECO:0000256" key="5">
    <source>
        <dbReference type="PIRSR" id="PIRSR617867-1"/>
    </source>
</evidence>
<evidence type="ECO:0000313" key="7">
    <source>
        <dbReference type="EMBL" id="KGJ97911.1"/>
    </source>
</evidence>
<dbReference type="AlphaFoldDB" id="A0A099L4Y7"/>
<sequence>MTGNTLNLKGIKSVLFVCMGNICRSPSAEAVFRHKMQAQGLTLKVDSAGTLGAHAKEKPDHRAQKAGIARGYSFDGIKARKVTVQDFTDFDLILAMDHDNVEELKKVAPIATQDKIHLMLDFATGHEEEQVPDPYYGGAKGFDYVLDLVEAASDGLLEKI</sequence>
<dbReference type="PANTHER" id="PTHR11717:SF7">
    <property type="entry name" value="LOW MOLECULAR WEIGHT PHOSPHOTYROSINE PROTEIN PHOSPHATASE"/>
    <property type="match status" value="1"/>
</dbReference>
<evidence type="ECO:0000256" key="1">
    <source>
        <dbReference type="ARBA" id="ARBA00011063"/>
    </source>
</evidence>
<feature type="active site" evidence="5">
    <location>
        <position position="24"/>
    </location>
</feature>
<accession>A0A099L4Y7</accession>
<dbReference type="PATRIC" id="fig|28229.3.peg.1"/>
<gene>
    <name evidence="7" type="ORF">GAB14E_0848</name>
</gene>
<dbReference type="InterPro" id="IPR050438">
    <property type="entry name" value="LMW_PTPase"/>
</dbReference>
<evidence type="ECO:0000256" key="4">
    <source>
        <dbReference type="ARBA" id="ARBA00022912"/>
    </source>
</evidence>
<evidence type="ECO:0000259" key="6">
    <source>
        <dbReference type="SMART" id="SM00226"/>
    </source>
</evidence>
<dbReference type="PANTHER" id="PTHR11717">
    <property type="entry name" value="LOW MOLECULAR WEIGHT PROTEIN TYROSINE PHOSPHATASE"/>
    <property type="match status" value="1"/>
</dbReference>
<keyword evidence="3 7" id="KW-0378">Hydrolase</keyword>
<organism evidence="7 8">
    <name type="scientific">Colwellia psychrerythraea</name>
    <name type="common">Vibrio psychroerythus</name>
    <dbReference type="NCBI Taxonomy" id="28229"/>
    <lineage>
        <taxon>Bacteria</taxon>
        <taxon>Pseudomonadati</taxon>
        <taxon>Pseudomonadota</taxon>
        <taxon>Gammaproteobacteria</taxon>
        <taxon>Alteromonadales</taxon>
        <taxon>Colwelliaceae</taxon>
        <taxon>Colwellia</taxon>
    </lineage>
</organism>
<dbReference type="Gene3D" id="3.40.50.2300">
    <property type="match status" value="1"/>
</dbReference>
<dbReference type="EC" id="3.1.3.48" evidence="2"/>
<dbReference type="InterPro" id="IPR023485">
    <property type="entry name" value="Ptyr_pPase"/>
</dbReference>
<proteinExistence type="inferred from homology"/>
<dbReference type="GO" id="GO:0004725">
    <property type="term" value="F:protein tyrosine phosphatase activity"/>
    <property type="evidence" value="ECO:0007669"/>
    <property type="project" value="UniProtKB-EC"/>
</dbReference>
<keyword evidence="4" id="KW-0904">Protein phosphatase</keyword>
<dbReference type="PRINTS" id="PR00719">
    <property type="entry name" value="LMWPTPASE"/>
</dbReference>
<protein>
    <recommendedName>
        <fullName evidence="2">protein-tyrosine-phosphatase</fullName>
        <ecNumber evidence="2">3.1.3.48</ecNumber>
    </recommendedName>
</protein>
<reference evidence="7 8" key="1">
    <citation type="submission" date="2014-08" db="EMBL/GenBank/DDBJ databases">
        <title>Genomic and Phenotypic Diversity of Colwellia psychrerythraea strains from Disparate Marine Basins.</title>
        <authorList>
            <person name="Techtmann S.M."/>
            <person name="Stelling S.C."/>
            <person name="Utturkar S.M."/>
            <person name="Alshibli N."/>
            <person name="Harris A."/>
            <person name="Brown S.D."/>
            <person name="Hazen T.C."/>
        </authorList>
    </citation>
    <scope>NUCLEOTIDE SEQUENCE [LARGE SCALE GENOMIC DNA]</scope>
    <source>
        <strain evidence="7 8">GAB14E</strain>
    </source>
</reference>
<evidence type="ECO:0000256" key="3">
    <source>
        <dbReference type="ARBA" id="ARBA00022801"/>
    </source>
</evidence>
<dbReference type="EMBL" id="JQEC01000001">
    <property type="protein sequence ID" value="KGJ97911.1"/>
    <property type="molecule type" value="Genomic_DNA"/>
</dbReference>
<comment type="caution">
    <text evidence="7">The sequence shown here is derived from an EMBL/GenBank/DDBJ whole genome shotgun (WGS) entry which is preliminary data.</text>
</comment>
<evidence type="ECO:0000256" key="2">
    <source>
        <dbReference type="ARBA" id="ARBA00013064"/>
    </source>
</evidence>
<comment type="similarity">
    <text evidence="1">Belongs to the low molecular weight phosphotyrosine protein phosphatase family.</text>
</comment>
<dbReference type="FunFam" id="3.40.50.2300:FF:000113">
    <property type="entry name" value="Low molecular weight protein-tyrosine-phosphatase"/>
    <property type="match status" value="1"/>
</dbReference>
<dbReference type="SUPFAM" id="SSF52788">
    <property type="entry name" value="Phosphotyrosine protein phosphatases I"/>
    <property type="match status" value="1"/>
</dbReference>
<dbReference type="CDD" id="cd16343">
    <property type="entry name" value="LMWPTP"/>
    <property type="match status" value="1"/>
</dbReference>
<feature type="active site" description="Nucleophile" evidence="5">
    <location>
        <position position="18"/>
    </location>
</feature>
<dbReference type="InterPro" id="IPR036196">
    <property type="entry name" value="Ptyr_pPase_sf"/>
</dbReference>
<dbReference type="Proteomes" id="UP000029868">
    <property type="component" value="Unassembled WGS sequence"/>
</dbReference>
<dbReference type="InterPro" id="IPR017867">
    <property type="entry name" value="Tyr_phospatase_low_mol_wt"/>
</dbReference>
<name>A0A099L4Y7_COLPS</name>
<dbReference type="Pfam" id="PF01451">
    <property type="entry name" value="LMWPc"/>
    <property type="match status" value="1"/>
</dbReference>
<feature type="domain" description="Phosphotyrosine protein phosphatase I" evidence="6">
    <location>
        <begin position="12"/>
        <end position="159"/>
    </location>
</feature>
<evidence type="ECO:0000313" key="8">
    <source>
        <dbReference type="Proteomes" id="UP000029868"/>
    </source>
</evidence>
<feature type="active site" description="Proton donor" evidence="5">
    <location>
        <position position="133"/>
    </location>
</feature>
<dbReference type="RefSeq" id="WP_033080180.1">
    <property type="nucleotide sequence ID" value="NZ_JQEC01000001.1"/>
</dbReference>